<reference evidence="2" key="1">
    <citation type="journal article" date="2019" name="bioRxiv">
        <title>The Genome of the Zebra Mussel, Dreissena polymorpha: A Resource for Invasive Species Research.</title>
        <authorList>
            <person name="McCartney M.A."/>
            <person name="Auch B."/>
            <person name="Kono T."/>
            <person name="Mallez S."/>
            <person name="Zhang Y."/>
            <person name="Obille A."/>
            <person name="Becker A."/>
            <person name="Abrahante J.E."/>
            <person name="Garbe J."/>
            <person name="Badalamenti J.P."/>
            <person name="Herman A."/>
            <person name="Mangelson H."/>
            <person name="Liachko I."/>
            <person name="Sullivan S."/>
            <person name="Sone E.D."/>
            <person name="Koren S."/>
            <person name="Silverstein K.A.T."/>
            <person name="Beckman K.B."/>
            <person name="Gohl D.M."/>
        </authorList>
    </citation>
    <scope>NUCLEOTIDE SEQUENCE</scope>
    <source>
        <strain evidence="2">Duluth1</strain>
        <tissue evidence="2">Whole animal</tissue>
    </source>
</reference>
<sequence>MITPAVFGPKKFTSVANTAEYLKANREVRKKMTDVRKKMKDVRKKMKDAKEGWIEEQCGAMYQHRD</sequence>
<comment type="caution">
    <text evidence="2">The sequence shown here is derived from an EMBL/GenBank/DDBJ whole genome shotgun (WGS) entry which is preliminary data.</text>
</comment>
<feature type="coiled-coil region" evidence="1">
    <location>
        <begin position="25"/>
        <end position="52"/>
    </location>
</feature>
<dbReference type="EMBL" id="JAIWYP010000009">
    <property type="protein sequence ID" value="KAH3770111.1"/>
    <property type="molecule type" value="Genomic_DNA"/>
</dbReference>
<evidence type="ECO:0000256" key="1">
    <source>
        <dbReference type="SAM" id="Coils"/>
    </source>
</evidence>
<dbReference type="AlphaFoldDB" id="A0A9D4E091"/>
<name>A0A9D4E091_DREPO</name>
<accession>A0A9D4E091</accession>
<evidence type="ECO:0000313" key="2">
    <source>
        <dbReference type="EMBL" id="KAH3770111.1"/>
    </source>
</evidence>
<organism evidence="2 3">
    <name type="scientific">Dreissena polymorpha</name>
    <name type="common">Zebra mussel</name>
    <name type="synonym">Mytilus polymorpha</name>
    <dbReference type="NCBI Taxonomy" id="45954"/>
    <lineage>
        <taxon>Eukaryota</taxon>
        <taxon>Metazoa</taxon>
        <taxon>Spiralia</taxon>
        <taxon>Lophotrochozoa</taxon>
        <taxon>Mollusca</taxon>
        <taxon>Bivalvia</taxon>
        <taxon>Autobranchia</taxon>
        <taxon>Heteroconchia</taxon>
        <taxon>Euheterodonta</taxon>
        <taxon>Imparidentia</taxon>
        <taxon>Neoheterodontei</taxon>
        <taxon>Myida</taxon>
        <taxon>Dreissenoidea</taxon>
        <taxon>Dreissenidae</taxon>
        <taxon>Dreissena</taxon>
    </lineage>
</organism>
<keyword evidence="1" id="KW-0175">Coiled coil</keyword>
<dbReference type="Proteomes" id="UP000828390">
    <property type="component" value="Unassembled WGS sequence"/>
</dbReference>
<protein>
    <submittedName>
        <fullName evidence="2">Uncharacterized protein</fullName>
    </submittedName>
</protein>
<keyword evidence="3" id="KW-1185">Reference proteome</keyword>
<gene>
    <name evidence="2" type="ORF">DPMN_171391</name>
</gene>
<reference evidence="2" key="2">
    <citation type="submission" date="2020-11" db="EMBL/GenBank/DDBJ databases">
        <authorList>
            <person name="McCartney M.A."/>
            <person name="Auch B."/>
            <person name="Kono T."/>
            <person name="Mallez S."/>
            <person name="Becker A."/>
            <person name="Gohl D.M."/>
            <person name="Silverstein K.A.T."/>
            <person name="Koren S."/>
            <person name="Bechman K.B."/>
            <person name="Herman A."/>
            <person name="Abrahante J.E."/>
            <person name="Garbe J."/>
        </authorList>
    </citation>
    <scope>NUCLEOTIDE SEQUENCE</scope>
    <source>
        <strain evidence="2">Duluth1</strain>
        <tissue evidence="2">Whole animal</tissue>
    </source>
</reference>
<proteinExistence type="predicted"/>
<evidence type="ECO:0000313" key="3">
    <source>
        <dbReference type="Proteomes" id="UP000828390"/>
    </source>
</evidence>